<evidence type="ECO:0000313" key="2">
    <source>
        <dbReference type="EMBL" id="KAF2173456.1"/>
    </source>
</evidence>
<dbReference type="SUPFAM" id="SSF53335">
    <property type="entry name" value="S-adenosyl-L-methionine-dependent methyltransferases"/>
    <property type="match status" value="1"/>
</dbReference>
<protein>
    <recommendedName>
        <fullName evidence="1">Methyltransferase domain-containing protein</fullName>
    </recommendedName>
</protein>
<dbReference type="RefSeq" id="XP_033674345.1">
    <property type="nucleotide sequence ID" value="XM_033803320.1"/>
</dbReference>
<dbReference type="OrthoDB" id="3436015at2759"/>
<dbReference type="Proteomes" id="UP000799537">
    <property type="component" value="Unassembled WGS sequence"/>
</dbReference>
<proteinExistence type="predicted"/>
<dbReference type="InterPro" id="IPR029063">
    <property type="entry name" value="SAM-dependent_MTases_sf"/>
</dbReference>
<dbReference type="InterPro" id="IPR041698">
    <property type="entry name" value="Methyltransf_25"/>
</dbReference>
<gene>
    <name evidence="2" type="ORF">M409DRAFT_15738</name>
</gene>
<dbReference type="CDD" id="cd02440">
    <property type="entry name" value="AdoMet_MTases"/>
    <property type="match status" value="1"/>
</dbReference>
<reference evidence="2" key="1">
    <citation type="journal article" date="2020" name="Stud. Mycol.">
        <title>101 Dothideomycetes genomes: a test case for predicting lifestyles and emergence of pathogens.</title>
        <authorList>
            <person name="Haridas S."/>
            <person name="Albert R."/>
            <person name="Binder M."/>
            <person name="Bloem J."/>
            <person name="Labutti K."/>
            <person name="Salamov A."/>
            <person name="Andreopoulos B."/>
            <person name="Baker S."/>
            <person name="Barry K."/>
            <person name="Bills G."/>
            <person name="Bluhm B."/>
            <person name="Cannon C."/>
            <person name="Castanera R."/>
            <person name="Culley D."/>
            <person name="Daum C."/>
            <person name="Ezra D."/>
            <person name="Gonzalez J."/>
            <person name="Henrissat B."/>
            <person name="Kuo A."/>
            <person name="Liang C."/>
            <person name="Lipzen A."/>
            <person name="Lutzoni F."/>
            <person name="Magnuson J."/>
            <person name="Mondo S."/>
            <person name="Nolan M."/>
            <person name="Ohm R."/>
            <person name="Pangilinan J."/>
            <person name="Park H.-J."/>
            <person name="Ramirez L."/>
            <person name="Alfaro M."/>
            <person name="Sun H."/>
            <person name="Tritt A."/>
            <person name="Yoshinaga Y."/>
            <person name="Zwiers L.-H."/>
            <person name="Turgeon B."/>
            <person name="Goodwin S."/>
            <person name="Spatafora J."/>
            <person name="Crous P."/>
            <person name="Grigoriev I."/>
        </authorList>
    </citation>
    <scope>NUCLEOTIDE SEQUENCE</scope>
    <source>
        <strain evidence="2">ATCC 36951</strain>
    </source>
</reference>
<dbReference type="Pfam" id="PF13649">
    <property type="entry name" value="Methyltransf_25"/>
    <property type="match status" value="1"/>
</dbReference>
<evidence type="ECO:0000313" key="3">
    <source>
        <dbReference type="Proteomes" id="UP000799537"/>
    </source>
</evidence>
<name>A0A6A6D748_ZASCE</name>
<dbReference type="AlphaFoldDB" id="A0A6A6D748"/>
<evidence type="ECO:0000259" key="1">
    <source>
        <dbReference type="Pfam" id="PF13649"/>
    </source>
</evidence>
<accession>A0A6A6D748</accession>
<dbReference type="EMBL" id="ML993579">
    <property type="protein sequence ID" value="KAF2173456.1"/>
    <property type="molecule type" value="Genomic_DNA"/>
</dbReference>
<feature type="domain" description="Methyltransferase" evidence="1">
    <location>
        <begin position="54"/>
        <end position="155"/>
    </location>
</feature>
<dbReference type="GeneID" id="54556592"/>
<organism evidence="2 3">
    <name type="scientific">Zasmidium cellare ATCC 36951</name>
    <dbReference type="NCBI Taxonomy" id="1080233"/>
    <lineage>
        <taxon>Eukaryota</taxon>
        <taxon>Fungi</taxon>
        <taxon>Dikarya</taxon>
        <taxon>Ascomycota</taxon>
        <taxon>Pezizomycotina</taxon>
        <taxon>Dothideomycetes</taxon>
        <taxon>Dothideomycetidae</taxon>
        <taxon>Mycosphaerellales</taxon>
        <taxon>Mycosphaerellaceae</taxon>
        <taxon>Zasmidium</taxon>
    </lineage>
</organism>
<sequence>MSGETVSQWYNDHVELEDKRLILGRLEYEVTLHYIREAIDCIQRQEGHTNPLKIADIGCGTGVYAIPLVRAGHHLSISDISPSSVHLAHQKARAAGLRFTTTFSLDARCLRYHAEIYKPAHYDIVLLLGPVYHILSGPDRSDVLLAGLETVKPGGFMLAAFVTKNAHLRDVATRDPERLHTEWGFYEGYLRDGRYARGGKAPMWHGTIGEIRGLIEGLQRAGGEKGVESEVLKLVSCEGFLGFGHASHLASLGEEAFERWLGVVLESAADDTTLGAADHVLAVIRRTK</sequence>
<dbReference type="Gene3D" id="3.40.50.150">
    <property type="entry name" value="Vaccinia Virus protein VP39"/>
    <property type="match status" value="1"/>
</dbReference>
<keyword evidence="3" id="KW-1185">Reference proteome</keyword>